<evidence type="ECO:0000256" key="6">
    <source>
        <dbReference type="PROSITE-ProRule" id="PRU00042"/>
    </source>
</evidence>
<evidence type="ECO:0000256" key="1">
    <source>
        <dbReference type="ARBA" id="ARBA00022723"/>
    </source>
</evidence>
<evidence type="ECO:0000256" key="2">
    <source>
        <dbReference type="ARBA" id="ARBA00022833"/>
    </source>
</evidence>
<dbReference type="Gene3D" id="4.10.240.10">
    <property type="entry name" value="Zn(2)-C6 fungal-type DNA-binding domain"/>
    <property type="match status" value="1"/>
</dbReference>
<feature type="domain" description="Zn(2)-C6 fungal-type" evidence="8">
    <location>
        <begin position="48"/>
        <end position="78"/>
    </location>
</feature>
<dbReference type="GO" id="GO:0000981">
    <property type="term" value="F:DNA-binding transcription factor activity, RNA polymerase II-specific"/>
    <property type="evidence" value="ECO:0007669"/>
    <property type="project" value="InterPro"/>
</dbReference>
<dbReference type="PROSITE" id="PS50048">
    <property type="entry name" value="ZN2_CY6_FUNGAL_2"/>
    <property type="match status" value="1"/>
</dbReference>
<name>A0A132B9E8_MOLSC</name>
<gene>
    <name evidence="10" type="ORF">LY89DRAFT_630150</name>
</gene>
<feature type="compositionally biased region" description="Low complexity" evidence="7">
    <location>
        <begin position="100"/>
        <end position="113"/>
    </location>
</feature>
<feature type="domain" description="C2H2-type" evidence="9">
    <location>
        <begin position="14"/>
        <end position="41"/>
    </location>
</feature>
<dbReference type="PRINTS" id="PR00755">
    <property type="entry name" value="AFLATOXINBRP"/>
</dbReference>
<dbReference type="PROSITE" id="PS50157">
    <property type="entry name" value="ZINC_FINGER_C2H2_2"/>
    <property type="match status" value="1"/>
</dbReference>
<keyword evidence="11" id="KW-1185">Reference proteome</keyword>
<evidence type="ECO:0008006" key="12">
    <source>
        <dbReference type="Google" id="ProtNLM"/>
    </source>
</evidence>
<dbReference type="EMBL" id="KQ947436">
    <property type="protein sequence ID" value="KUJ08297.1"/>
    <property type="molecule type" value="Genomic_DNA"/>
</dbReference>
<dbReference type="KEGG" id="psco:LY89DRAFT_630150"/>
<dbReference type="InParanoid" id="A0A132B9E8"/>
<evidence type="ECO:0000256" key="5">
    <source>
        <dbReference type="ARBA" id="ARBA00023242"/>
    </source>
</evidence>
<organism evidence="10 11">
    <name type="scientific">Mollisia scopiformis</name>
    <name type="common">Conifer needle endophyte fungus</name>
    <name type="synonym">Phialocephala scopiformis</name>
    <dbReference type="NCBI Taxonomy" id="149040"/>
    <lineage>
        <taxon>Eukaryota</taxon>
        <taxon>Fungi</taxon>
        <taxon>Dikarya</taxon>
        <taxon>Ascomycota</taxon>
        <taxon>Pezizomycotina</taxon>
        <taxon>Leotiomycetes</taxon>
        <taxon>Helotiales</taxon>
        <taxon>Mollisiaceae</taxon>
        <taxon>Mollisia</taxon>
    </lineage>
</organism>
<evidence type="ECO:0000313" key="10">
    <source>
        <dbReference type="EMBL" id="KUJ08297.1"/>
    </source>
</evidence>
<accession>A0A132B9E8</accession>
<dbReference type="AlphaFoldDB" id="A0A132B9E8"/>
<proteinExistence type="predicted"/>
<dbReference type="RefSeq" id="XP_018062652.1">
    <property type="nucleotide sequence ID" value="XM_018211231.1"/>
</dbReference>
<dbReference type="Pfam" id="PF00172">
    <property type="entry name" value="Zn_clus"/>
    <property type="match status" value="1"/>
</dbReference>
<protein>
    <recommendedName>
        <fullName evidence="12">Zn(2)-C6 fungal-type domain-containing protein</fullName>
    </recommendedName>
</protein>
<feature type="region of interest" description="Disordered" evidence="7">
    <location>
        <begin position="149"/>
        <end position="174"/>
    </location>
</feature>
<evidence type="ECO:0000256" key="3">
    <source>
        <dbReference type="ARBA" id="ARBA00023015"/>
    </source>
</evidence>
<dbReference type="InterPro" id="IPR036864">
    <property type="entry name" value="Zn2-C6_fun-type_DNA-bd_sf"/>
</dbReference>
<evidence type="ECO:0000256" key="4">
    <source>
        <dbReference type="ARBA" id="ARBA00023163"/>
    </source>
</evidence>
<dbReference type="CDD" id="cd00067">
    <property type="entry name" value="GAL4"/>
    <property type="match status" value="1"/>
</dbReference>
<reference evidence="10 11" key="1">
    <citation type="submission" date="2015-10" db="EMBL/GenBank/DDBJ databases">
        <title>Full genome of DAOMC 229536 Phialocephala scopiformis, a fungal endophyte of spruce producing the potent anti-insectan compound rugulosin.</title>
        <authorList>
            <consortium name="DOE Joint Genome Institute"/>
            <person name="Walker A.K."/>
            <person name="Frasz S.L."/>
            <person name="Seifert K.A."/>
            <person name="Miller J.D."/>
            <person name="Mondo S.J."/>
            <person name="Labutti K."/>
            <person name="Lipzen A."/>
            <person name="Dockter R."/>
            <person name="Kennedy M."/>
            <person name="Grigoriev I.V."/>
            <person name="Spatafora J.W."/>
        </authorList>
    </citation>
    <scope>NUCLEOTIDE SEQUENCE [LARGE SCALE GENOMIC DNA]</scope>
    <source>
        <strain evidence="10 11">CBS 120377</strain>
    </source>
</reference>
<evidence type="ECO:0000313" key="11">
    <source>
        <dbReference type="Proteomes" id="UP000070700"/>
    </source>
</evidence>
<evidence type="ECO:0000259" key="8">
    <source>
        <dbReference type="PROSITE" id="PS50048"/>
    </source>
</evidence>
<dbReference type="GO" id="GO:0008270">
    <property type="term" value="F:zinc ion binding"/>
    <property type="evidence" value="ECO:0007669"/>
    <property type="project" value="UniProtKB-KW"/>
</dbReference>
<dbReference type="OrthoDB" id="5423818at2759"/>
<sequence>MEGLEGENSGEADLKCDLCSKSYQRRDLLLRHRRRCQGPKKAVTRRKACDACVQAKVKCSYAQPACSRCSLRGTRCIYTVRSEASTSMHQDSEDATAGPSNLQSSSSEIESFASSSVGTEMGIPAWDFSTPLYSLNNFEMDMPDIGNPFADSQSSMLRGTSEFPPSSQAMLSSSSNVTAPLRLVPPSHDSTLSAENSPSVSDSRALVQKLDEYPSLLMKSSFFSPFLHMSLYSLYSNIVPDMTYLPQTSMAICCGSETHNSDNNQFIKRAIDAARQRLIGSFPSYECMQQWDALHAMLIYEILELRESLREEPETWKHDPRVQGLRSPFLLKMTQTYLRSYPEIQNPDIDAFSNPSSAPCSAATTVWARWRITETARRTIFFTNILNFYSNRDHTTGRQMPYYESLNDDLILHMPLPCSQASWSARNEEDWRVAIEQEFRTEIFLRDVLARYTKEQIQVKFGTSVGFGSSDELRGLIVLCAREQFA</sequence>
<dbReference type="InterPro" id="IPR013087">
    <property type="entry name" value="Znf_C2H2_type"/>
</dbReference>
<dbReference type="SMART" id="SM00066">
    <property type="entry name" value="GAL4"/>
    <property type="match status" value="1"/>
</dbReference>
<feature type="region of interest" description="Disordered" evidence="7">
    <location>
        <begin position="87"/>
        <end position="113"/>
    </location>
</feature>
<keyword evidence="1" id="KW-0479">Metal-binding</keyword>
<evidence type="ECO:0000256" key="7">
    <source>
        <dbReference type="SAM" id="MobiDB-lite"/>
    </source>
</evidence>
<dbReference type="PANTHER" id="PTHR47660">
    <property type="entry name" value="TRANSCRIPTION FACTOR WITH C2H2 AND ZN(2)-CYS(6) DNA BINDING DOMAIN (EUROFUNG)-RELATED-RELATED"/>
    <property type="match status" value="1"/>
</dbReference>
<keyword evidence="6" id="KW-0863">Zinc-finger</keyword>
<dbReference type="Proteomes" id="UP000070700">
    <property type="component" value="Unassembled WGS sequence"/>
</dbReference>
<dbReference type="GeneID" id="28820957"/>
<keyword evidence="3" id="KW-0805">Transcription regulation</keyword>
<dbReference type="SUPFAM" id="SSF57701">
    <property type="entry name" value="Zn2/Cys6 DNA-binding domain"/>
    <property type="match status" value="1"/>
</dbReference>
<dbReference type="InterPro" id="IPR001138">
    <property type="entry name" value="Zn2Cys6_DnaBD"/>
</dbReference>
<keyword evidence="5" id="KW-0539">Nucleus</keyword>
<keyword evidence="2" id="KW-0862">Zinc</keyword>
<keyword evidence="4" id="KW-0804">Transcription</keyword>
<dbReference type="PANTHER" id="PTHR47660:SF3">
    <property type="entry name" value="FINGER DOMAIN PROTEIN, PUTATIVE (AFU_ORTHOLOGUE AFUA_4G03310)-RELATED"/>
    <property type="match status" value="1"/>
</dbReference>
<evidence type="ECO:0000259" key="9">
    <source>
        <dbReference type="PROSITE" id="PS50157"/>
    </source>
</evidence>